<feature type="domain" description="Cadherin" evidence="13">
    <location>
        <begin position="1009"/>
        <end position="1097"/>
    </location>
</feature>
<feature type="non-terminal residue" evidence="14">
    <location>
        <position position="1112"/>
    </location>
</feature>
<dbReference type="CDD" id="cd11304">
    <property type="entry name" value="Cadherin_repeat"/>
    <property type="match status" value="9"/>
</dbReference>
<dbReference type="EMBL" id="CAJHNH020001155">
    <property type="protein sequence ID" value="CAG5121759.1"/>
    <property type="molecule type" value="Genomic_DNA"/>
</dbReference>
<comment type="subcellular location">
    <subcellularLocation>
        <location evidence="1">Cell membrane</location>
        <topology evidence="1">Single-pass type I membrane protein</topology>
    </subcellularLocation>
</comment>
<dbReference type="InterPro" id="IPR020894">
    <property type="entry name" value="Cadherin_CS"/>
</dbReference>
<dbReference type="GO" id="GO:0007156">
    <property type="term" value="P:homophilic cell adhesion via plasma membrane adhesion molecules"/>
    <property type="evidence" value="ECO:0007669"/>
    <property type="project" value="InterPro"/>
</dbReference>
<dbReference type="SMART" id="SM00112">
    <property type="entry name" value="CA"/>
    <property type="match status" value="9"/>
</dbReference>
<evidence type="ECO:0000256" key="2">
    <source>
        <dbReference type="ARBA" id="ARBA00022475"/>
    </source>
</evidence>
<evidence type="ECO:0000256" key="11">
    <source>
        <dbReference type="ARBA" id="ARBA00023180"/>
    </source>
</evidence>
<name>A0A8S3YYG7_9EUPU</name>
<dbReference type="FunFam" id="2.60.40.60:FF:000168">
    <property type="entry name" value="Cadherin-related family member 2"/>
    <property type="match status" value="1"/>
</dbReference>
<evidence type="ECO:0000256" key="10">
    <source>
        <dbReference type="ARBA" id="ARBA00023136"/>
    </source>
</evidence>
<keyword evidence="3" id="KW-0812">Transmembrane</keyword>
<evidence type="ECO:0000256" key="5">
    <source>
        <dbReference type="ARBA" id="ARBA00022729"/>
    </source>
</evidence>
<evidence type="ECO:0000256" key="8">
    <source>
        <dbReference type="ARBA" id="ARBA00022889"/>
    </source>
</evidence>
<keyword evidence="5" id="KW-0732">Signal</keyword>
<feature type="domain" description="Cadherin" evidence="13">
    <location>
        <begin position="653"/>
        <end position="770"/>
    </location>
</feature>
<evidence type="ECO:0000256" key="9">
    <source>
        <dbReference type="ARBA" id="ARBA00022989"/>
    </source>
</evidence>
<keyword evidence="7 12" id="KW-0106">Calcium</keyword>
<reference evidence="14" key="1">
    <citation type="submission" date="2021-04" db="EMBL/GenBank/DDBJ databases">
        <authorList>
            <consortium name="Molecular Ecology Group"/>
        </authorList>
    </citation>
    <scope>NUCLEOTIDE SEQUENCE</scope>
</reference>
<dbReference type="PANTHER" id="PTHR24026:SF133">
    <property type="entry name" value="CADHERIN-RELATED FAMILY MEMBER 2"/>
    <property type="match status" value="1"/>
</dbReference>
<evidence type="ECO:0000256" key="4">
    <source>
        <dbReference type="ARBA" id="ARBA00022723"/>
    </source>
</evidence>
<feature type="domain" description="Cadherin" evidence="13">
    <location>
        <begin position="160"/>
        <end position="275"/>
    </location>
</feature>
<evidence type="ECO:0000256" key="6">
    <source>
        <dbReference type="ARBA" id="ARBA00022737"/>
    </source>
</evidence>
<keyword evidence="6" id="KW-0677">Repeat</keyword>
<evidence type="ECO:0000313" key="15">
    <source>
        <dbReference type="Proteomes" id="UP000678393"/>
    </source>
</evidence>
<dbReference type="Pfam" id="PF00028">
    <property type="entry name" value="Cadherin"/>
    <property type="match status" value="7"/>
</dbReference>
<evidence type="ECO:0000256" key="7">
    <source>
        <dbReference type="ARBA" id="ARBA00022837"/>
    </source>
</evidence>
<keyword evidence="2" id="KW-1003">Cell membrane</keyword>
<dbReference type="FunFam" id="2.60.40.60:FF:000020">
    <property type="entry name" value="Dachsous cadherin-related 1b"/>
    <property type="match status" value="2"/>
</dbReference>
<evidence type="ECO:0000256" key="1">
    <source>
        <dbReference type="ARBA" id="ARBA00004251"/>
    </source>
</evidence>
<keyword evidence="15" id="KW-1185">Reference proteome</keyword>
<feature type="domain" description="Cadherin" evidence="13">
    <location>
        <begin position="390"/>
        <end position="495"/>
    </location>
</feature>
<dbReference type="PROSITE" id="PS00232">
    <property type="entry name" value="CADHERIN_1"/>
    <property type="match status" value="2"/>
</dbReference>
<dbReference type="PROSITE" id="PS50268">
    <property type="entry name" value="CADHERIN_2"/>
    <property type="match status" value="9"/>
</dbReference>
<dbReference type="FunFam" id="2.60.40.60:FF:000098">
    <property type="entry name" value="cadherin-23 isoform X1"/>
    <property type="match status" value="2"/>
</dbReference>
<keyword evidence="10" id="KW-0472">Membrane</keyword>
<accession>A0A8S3YYG7</accession>
<dbReference type="Gene3D" id="2.60.40.60">
    <property type="entry name" value="Cadherins"/>
    <property type="match status" value="9"/>
</dbReference>
<dbReference type="InterPro" id="IPR015919">
    <property type="entry name" value="Cadherin-like_sf"/>
</dbReference>
<dbReference type="PANTHER" id="PTHR24026">
    <property type="entry name" value="FAT ATYPICAL CADHERIN-RELATED"/>
    <property type="match status" value="1"/>
</dbReference>
<dbReference type="OrthoDB" id="6510378at2759"/>
<sequence>VDYYPVRIFFFPVCLQQVTGQLTWLNTSVQNSVLINLYEDTPVGSVIHSNGLTGVDIREVISDNTNCYVNVTNKEPQRILFNVVLNTALDFDYEHIELTTGEDLFKITDSGSLILTGTLDFETVRFYHYIVTVTDKVGHNVSADVFITVEDVQDTPPDFTGEPFQKQISEDEKPGTTLLTIRATDGDRGVSNNIIFNITKETCLGLFEIHPQSGVVNLKSSVDRDKGDVYTNNGVCTLDVQATEDNQHPQVAGSYKTTTSVTVTVSDVNDNGPVFSQTSYNVTVDENTQQGVPVNLNTPITISDADQGVNAEFEVHVFSLADYFEVTPSRIQSSGDVLIRVKNSTILNYEAVQNLTLELEARDTYGNSNSSKVTVTIHINNLNDNSPVFSNSTFYASVPENSLPDTYVTTIIATDEDKNDGIHDYGTVSYRLQGSDTSFKINQSTGEVTVDNGTLDRETKNVYYLTVIAEDGSHIKTSAPLEITVSDENDEIPKFVATDYQTSLKEGETTFIQPITVHKHLEFEKIHFLPGEVGNITLIVEAKDNGSIAQSSQVSVFINLQVTYPVIQVNASDADGTAPNNMFMFSIDQDSAGKFVINSSTGLISLRDRLNREEQSHHNIIVTVTDFGVPAHSSSCNVFVDVLDINDSPPVFYQKTRNVHVDENTLGLSVNMSANDQDLHSKLVYKIIWEQSTALDQEGHDADVTILKNWITIDNETGYVFNIEKMDREKIESFSLAVQVEDGNSQTGLQVDNGTVTVQVLDKNDKKPEFLQKFYEGQIQENMPDGSEVHLFNLLSVTDEDEGENSEFSLSIISPGNVFSVEPADGKGRSQFSLTVQNTSVLDFEEHQYLIFEIVATETKTVEKFNSSATVNITILNVNDNMPEFENATFGASVFENVSVGTSVTTIKATDQDDGLYGIVTYSLEDSSHTFAINNESGEVYLLIKGLDRENVSEYTVKLIATDTGGFRATTQLVIEISDVNDQSPVFAQDSYTLIFNEGVTNILPEFFVQATDKDDPKTDNSRIKYSLLNNTASPQSNFSIDPDSGKLTLISPLDYELLSGPFILTVQAEDQGAIPNVVNVSVKVIVQDVNDNHPFFKNKTYTASIYENVTV</sequence>
<feature type="non-terminal residue" evidence="14">
    <location>
        <position position="1"/>
    </location>
</feature>
<keyword evidence="9" id="KW-1133">Transmembrane helix</keyword>
<dbReference type="PRINTS" id="PR00205">
    <property type="entry name" value="CADHERIN"/>
</dbReference>
<keyword evidence="8" id="KW-0130">Cell adhesion</keyword>
<evidence type="ECO:0000256" key="3">
    <source>
        <dbReference type="ARBA" id="ARBA00022692"/>
    </source>
</evidence>
<feature type="domain" description="Cadherin" evidence="13">
    <location>
        <begin position="540"/>
        <end position="652"/>
    </location>
</feature>
<dbReference type="AlphaFoldDB" id="A0A8S3YYG7"/>
<comment type="caution">
    <text evidence="14">The sequence shown here is derived from an EMBL/GenBank/DDBJ whole genome shotgun (WGS) entry which is preliminary data.</text>
</comment>
<evidence type="ECO:0000259" key="13">
    <source>
        <dbReference type="PROSITE" id="PS50268"/>
    </source>
</evidence>
<dbReference type="InterPro" id="IPR002126">
    <property type="entry name" value="Cadherin-like_dom"/>
</dbReference>
<evidence type="ECO:0000313" key="14">
    <source>
        <dbReference type="EMBL" id="CAG5121759.1"/>
    </source>
</evidence>
<dbReference type="FunFam" id="2.60.40.60:FF:000033">
    <property type="entry name" value="FAT atypical cadherin 1"/>
    <property type="match status" value="1"/>
</dbReference>
<keyword evidence="11" id="KW-0325">Glycoprotein</keyword>
<feature type="domain" description="Cadherin" evidence="13">
    <location>
        <begin position="886"/>
        <end position="987"/>
    </location>
</feature>
<dbReference type="GO" id="GO:0005886">
    <property type="term" value="C:plasma membrane"/>
    <property type="evidence" value="ECO:0007669"/>
    <property type="project" value="UniProtKB-SubCell"/>
</dbReference>
<organism evidence="14 15">
    <name type="scientific">Candidula unifasciata</name>
    <dbReference type="NCBI Taxonomy" id="100452"/>
    <lineage>
        <taxon>Eukaryota</taxon>
        <taxon>Metazoa</taxon>
        <taxon>Spiralia</taxon>
        <taxon>Lophotrochozoa</taxon>
        <taxon>Mollusca</taxon>
        <taxon>Gastropoda</taxon>
        <taxon>Heterobranchia</taxon>
        <taxon>Euthyneura</taxon>
        <taxon>Panpulmonata</taxon>
        <taxon>Eupulmonata</taxon>
        <taxon>Stylommatophora</taxon>
        <taxon>Helicina</taxon>
        <taxon>Helicoidea</taxon>
        <taxon>Geomitridae</taxon>
        <taxon>Candidula</taxon>
    </lineage>
</organism>
<feature type="domain" description="Cadherin" evidence="13">
    <location>
        <begin position="29"/>
        <end position="159"/>
    </location>
</feature>
<dbReference type="SUPFAM" id="SSF49313">
    <property type="entry name" value="Cadherin-like"/>
    <property type="match status" value="9"/>
</dbReference>
<keyword evidence="4" id="KW-0479">Metal-binding</keyword>
<feature type="domain" description="Cadherin" evidence="13">
    <location>
        <begin position="276"/>
        <end position="389"/>
    </location>
</feature>
<protein>
    <recommendedName>
        <fullName evidence="13">Cadherin domain-containing protein</fullName>
    </recommendedName>
</protein>
<dbReference type="Proteomes" id="UP000678393">
    <property type="component" value="Unassembled WGS sequence"/>
</dbReference>
<evidence type="ECO:0000256" key="12">
    <source>
        <dbReference type="PROSITE-ProRule" id="PRU00043"/>
    </source>
</evidence>
<proteinExistence type="predicted"/>
<gene>
    <name evidence="14" type="ORF">CUNI_LOCUS7317</name>
</gene>
<dbReference type="FunFam" id="2.60.40.60:FF:000123">
    <property type="entry name" value="Protocadherin beta 4"/>
    <property type="match status" value="1"/>
</dbReference>
<dbReference type="GO" id="GO:0005509">
    <property type="term" value="F:calcium ion binding"/>
    <property type="evidence" value="ECO:0007669"/>
    <property type="project" value="UniProtKB-UniRule"/>
</dbReference>
<feature type="domain" description="Cadherin" evidence="13">
    <location>
        <begin position="771"/>
        <end position="885"/>
    </location>
</feature>